<accession>A0A4Q7Z889</accession>
<feature type="compositionally biased region" description="Basic and acidic residues" evidence="1">
    <location>
        <begin position="1"/>
        <end position="10"/>
    </location>
</feature>
<comment type="caution">
    <text evidence="2">The sequence shown here is derived from an EMBL/GenBank/DDBJ whole genome shotgun (WGS) entry which is preliminary data.</text>
</comment>
<dbReference type="AlphaFoldDB" id="A0A4Q7Z889"/>
<evidence type="ECO:0008006" key="4">
    <source>
        <dbReference type="Google" id="ProtNLM"/>
    </source>
</evidence>
<gene>
    <name evidence="2" type="ORF">EV385_6767</name>
</gene>
<feature type="region of interest" description="Disordered" evidence="1">
    <location>
        <begin position="1"/>
        <end position="22"/>
    </location>
</feature>
<dbReference type="Proteomes" id="UP000292564">
    <property type="component" value="Unassembled WGS sequence"/>
</dbReference>
<keyword evidence="3" id="KW-1185">Reference proteome</keyword>
<dbReference type="RefSeq" id="WP_130513872.1">
    <property type="nucleotide sequence ID" value="NZ_SHKY01000002.1"/>
</dbReference>
<dbReference type="OrthoDB" id="3215396at2"/>
<proteinExistence type="predicted"/>
<dbReference type="EMBL" id="SHKY01000002">
    <property type="protein sequence ID" value="RZU46690.1"/>
    <property type="molecule type" value="Genomic_DNA"/>
</dbReference>
<evidence type="ECO:0000313" key="3">
    <source>
        <dbReference type="Proteomes" id="UP000292564"/>
    </source>
</evidence>
<sequence>MTQRHDDSCGQERPNGVPDSLESSLDQLEDHINDTDATTRDAADRLWLRQDDVELVERMTKKGFVGWEYDTFINDLARYGHAVIRVWIHTGEAYRRAFELGRPVSHAHRPRHPVLPDDASALADLAVTFGLKLFIKKGLMQGQWQADGGASLRSYFIGSCLLTLSNACRSWKPDSPDQSAVPYDVVDDIPTQRAGDDPERVVLLRSIIAGLLEEESPVDKLILRLRAVGYTEGEVAEIVGEGATAKSVEHKIARARRRISRRRDLEAWS</sequence>
<reference evidence="2 3" key="1">
    <citation type="submission" date="2019-02" db="EMBL/GenBank/DDBJ databases">
        <title>Sequencing the genomes of 1000 actinobacteria strains.</title>
        <authorList>
            <person name="Klenk H.-P."/>
        </authorList>
    </citation>
    <scope>NUCLEOTIDE SEQUENCE [LARGE SCALE GENOMIC DNA]</scope>
    <source>
        <strain evidence="2 3">DSM 45162</strain>
    </source>
</reference>
<evidence type="ECO:0000313" key="2">
    <source>
        <dbReference type="EMBL" id="RZU46690.1"/>
    </source>
</evidence>
<evidence type="ECO:0000256" key="1">
    <source>
        <dbReference type="SAM" id="MobiDB-lite"/>
    </source>
</evidence>
<name>A0A4Q7Z889_9ACTN</name>
<organism evidence="2 3">
    <name type="scientific">Krasilnikovia cinnamomea</name>
    <dbReference type="NCBI Taxonomy" id="349313"/>
    <lineage>
        <taxon>Bacteria</taxon>
        <taxon>Bacillati</taxon>
        <taxon>Actinomycetota</taxon>
        <taxon>Actinomycetes</taxon>
        <taxon>Micromonosporales</taxon>
        <taxon>Micromonosporaceae</taxon>
        <taxon>Krasilnikovia</taxon>
    </lineage>
</organism>
<protein>
    <recommendedName>
        <fullName evidence="4">DNA-directed RNA polymerase specialized sigma24 family protein</fullName>
    </recommendedName>
</protein>